<reference evidence="1" key="1">
    <citation type="submission" date="2021-04" db="EMBL/GenBank/DDBJ databases">
        <authorList>
            <person name="Hartkoorn R.C."/>
            <person name="Beaudoing E."/>
            <person name="Hot D."/>
        </authorList>
    </citation>
    <scope>NUCLEOTIDE SEQUENCE</scope>
    <source>
        <strain evidence="1">NRRL B-16292</strain>
    </source>
</reference>
<protein>
    <submittedName>
        <fullName evidence="1">DUF1800 domain-containing protein</fullName>
    </submittedName>
</protein>
<accession>A0ABY5W9Y3</accession>
<keyword evidence="2" id="KW-1185">Reference proteome</keyword>
<evidence type="ECO:0000313" key="1">
    <source>
        <dbReference type="EMBL" id="UWP86195.1"/>
    </source>
</evidence>
<proteinExistence type="predicted"/>
<dbReference type="Pfam" id="PF08811">
    <property type="entry name" value="DUF1800"/>
    <property type="match status" value="1"/>
</dbReference>
<dbReference type="InterPro" id="IPR014917">
    <property type="entry name" value="DUF1800"/>
</dbReference>
<dbReference type="Proteomes" id="UP001059617">
    <property type="component" value="Chromosome"/>
</dbReference>
<reference evidence="1" key="2">
    <citation type="submission" date="2022-09" db="EMBL/GenBank/DDBJ databases">
        <title>Biosynthetic gene clusters of Dactylosporangioum fulvum.</title>
        <authorList>
            <person name="Caradec T."/>
        </authorList>
    </citation>
    <scope>NUCLEOTIDE SEQUENCE</scope>
    <source>
        <strain evidence="1">NRRL B-16292</strain>
    </source>
</reference>
<dbReference type="RefSeq" id="WP_259865291.1">
    <property type="nucleotide sequence ID" value="NZ_BAAAST010000112.1"/>
</dbReference>
<gene>
    <name evidence="1" type="ORF">Dfulv_18905</name>
</gene>
<sequence length="476" mass="51053">MTAFTPSDPVLHLLRRATYGPTPDAERELRTLGVTAWLDRQLNPASIDDSACDAVLSRYNLIKLDIAGVRAAVQAGTLKTGGWDVMQQLGTATVARAIWSRRQLFELMADFWSNHLNVTCPSSGVWDSRAAYDALLRKHALGRFADLLKASMTAPAMLSYLDNRSSTKAKPNENYARELMELHTVGLVHTEADVKDAARLLTGLTVDKTTGLYRFDPNQHATGAVTILGWRHANTTAGGGEAAALAFADMLAMHPATAERIARKLCVRFVSDEPPAALVSALAKVYLDGRTAIAPVLRALFTSAEFAASTGAKLRTPFEDLAATARVLGLQPEASGTDGVRGLYHYLVDAGHAPLRWAPPNGYPDVAAAWAAPSGFLVRWNAHLNLAAGWYPKQLTRPASTRSYLVPALPATHGALVDTLATRLVGMPLQAAHTAALLGFVGKTPASALKATDQSVNGKLPHLIALILDSPYFLAR</sequence>
<evidence type="ECO:0000313" key="2">
    <source>
        <dbReference type="Proteomes" id="UP001059617"/>
    </source>
</evidence>
<dbReference type="EMBL" id="CP073720">
    <property type="protein sequence ID" value="UWP86195.1"/>
    <property type="molecule type" value="Genomic_DNA"/>
</dbReference>
<name>A0ABY5W9Y3_9ACTN</name>
<organism evidence="1 2">
    <name type="scientific">Dactylosporangium fulvum</name>
    <dbReference type="NCBI Taxonomy" id="53359"/>
    <lineage>
        <taxon>Bacteria</taxon>
        <taxon>Bacillati</taxon>
        <taxon>Actinomycetota</taxon>
        <taxon>Actinomycetes</taxon>
        <taxon>Micromonosporales</taxon>
        <taxon>Micromonosporaceae</taxon>
        <taxon>Dactylosporangium</taxon>
    </lineage>
</organism>